<dbReference type="AlphaFoldDB" id="A0A087HCW8"/>
<protein>
    <submittedName>
        <fullName evidence="2">Uncharacterized protein</fullName>
    </submittedName>
</protein>
<feature type="region of interest" description="Disordered" evidence="1">
    <location>
        <begin position="106"/>
        <end position="144"/>
    </location>
</feature>
<gene>
    <name evidence="2" type="ordered locus">AALP_Aa3g312900</name>
</gene>
<reference evidence="3" key="1">
    <citation type="journal article" date="2015" name="Nat. Plants">
        <title>Genome expansion of Arabis alpina linked with retrotransposition and reduced symmetric DNA methylation.</title>
        <authorList>
            <person name="Willing E.M."/>
            <person name="Rawat V."/>
            <person name="Mandakova T."/>
            <person name="Maumus F."/>
            <person name="James G.V."/>
            <person name="Nordstroem K.J."/>
            <person name="Becker C."/>
            <person name="Warthmann N."/>
            <person name="Chica C."/>
            <person name="Szarzynska B."/>
            <person name="Zytnicki M."/>
            <person name="Albani M.C."/>
            <person name="Kiefer C."/>
            <person name="Bergonzi S."/>
            <person name="Castaings L."/>
            <person name="Mateos J.L."/>
            <person name="Berns M.C."/>
            <person name="Bujdoso N."/>
            <person name="Piofczyk T."/>
            <person name="de Lorenzo L."/>
            <person name="Barrero-Sicilia C."/>
            <person name="Mateos I."/>
            <person name="Piednoel M."/>
            <person name="Hagmann J."/>
            <person name="Chen-Min-Tao R."/>
            <person name="Iglesias-Fernandez R."/>
            <person name="Schuster S.C."/>
            <person name="Alonso-Blanco C."/>
            <person name="Roudier F."/>
            <person name="Carbonero P."/>
            <person name="Paz-Ares J."/>
            <person name="Davis S.J."/>
            <person name="Pecinka A."/>
            <person name="Quesneville H."/>
            <person name="Colot V."/>
            <person name="Lysak M.A."/>
            <person name="Weigel D."/>
            <person name="Coupland G."/>
            <person name="Schneeberger K."/>
        </authorList>
    </citation>
    <scope>NUCLEOTIDE SEQUENCE [LARGE SCALE GENOMIC DNA]</scope>
    <source>
        <strain evidence="3">cv. Pajares</strain>
    </source>
</reference>
<evidence type="ECO:0000313" key="3">
    <source>
        <dbReference type="Proteomes" id="UP000029120"/>
    </source>
</evidence>
<accession>A0A087HCW8</accession>
<dbReference type="Proteomes" id="UP000029120">
    <property type="component" value="Chromosome 3"/>
</dbReference>
<proteinExistence type="predicted"/>
<evidence type="ECO:0000256" key="1">
    <source>
        <dbReference type="SAM" id="MobiDB-lite"/>
    </source>
</evidence>
<dbReference type="EMBL" id="CM002871">
    <property type="protein sequence ID" value="KFK39970.1"/>
    <property type="molecule type" value="Genomic_DNA"/>
</dbReference>
<keyword evidence="3" id="KW-1185">Reference proteome</keyword>
<evidence type="ECO:0000313" key="2">
    <source>
        <dbReference type="EMBL" id="KFK39970.1"/>
    </source>
</evidence>
<organism evidence="2 3">
    <name type="scientific">Arabis alpina</name>
    <name type="common">Alpine rock-cress</name>
    <dbReference type="NCBI Taxonomy" id="50452"/>
    <lineage>
        <taxon>Eukaryota</taxon>
        <taxon>Viridiplantae</taxon>
        <taxon>Streptophyta</taxon>
        <taxon>Embryophyta</taxon>
        <taxon>Tracheophyta</taxon>
        <taxon>Spermatophyta</taxon>
        <taxon>Magnoliopsida</taxon>
        <taxon>eudicotyledons</taxon>
        <taxon>Gunneridae</taxon>
        <taxon>Pentapetalae</taxon>
        <taxon>rosids</taxon>
        <taxon>malvids</taxon>
        <taxon>Brassicales</taxon>
        <taxon>Brassicaceae</taxon>
        <taxon>Arabideae</taxon>
        <taxon>Arabis</taxon>
    </lineage>
</organism>
<sequence>MEPSGPFIVILADTKVPGRRWHSGRHRSAQTHRRYCLVTSVSLRCELHSAFCWLCGEDEVKRLRGQQDEIYEGRDAFKELLVDVKEVIEIPNAASDIYVAHAEQVSEVAGPSATETTPPESLDEADNDVEGVVPEEGASDEDAG</sequence>
<name>A0A087HCW8_ARAAL</name>
<dbReference type="Gramene" id="KFK39970">
    <property type="protein sequence ID" value="KFK39970"/>
    <property type="gene ID" value="AALP_AA3G312900"/>
</dbReference>